<gene>
    <name evidence="3" type="ORF">C2E15_10475</name>
</gene>
<dbReference type="InterPro" id="IPR000801">
    <property type="entry name" value="Esterase-like"/>
</dbReference>
<evidence type="ECO:0000256" key="1">
    <source>
        <dbReference type="SAM" id="SignalP"/>
    </source>
</evidence>
<evidence type="ECO:0000259" key="2">
    <source>
        <dbReference type="Pfam" id="PF02922"/>
    </source>
</evidence>
<dbReference type="InterPro" id="IPR029058">
    <property type="entry name" value="AB_hydrolase_fold"/>
</dbReference>
<name>A0A2L0IFT9_9GAMM</name>
<dbReference type="InterPro" id="IPR013783">
    <property type="entry name" value="Ig-like_fold"/>
</dbReference>
<dbReference type="SUPFAM" id="SSF53474">
    <property type="entry name" value="alpha/beta-Hydrolases"/>
    <property type="match status" value="1"/>
</dbReference>
<sequence length="393" mass="43703">MKLTRCAALLFFLSCPTLAAESPPSAEGLPQLPPQTIPVSAWQTRVNADRTITWRLYAPQARAVSVVTGATPESYVSHAMTKAENGVWSWRSAPLAPDLYEYFFNVDGLRITDPSGAMPKPQRQVNTSLILVPGSLLDVRQVPHGEVHTLTYHSRALDRERQLYVWTPPGMENSKDPLPVVYFWHGFGDSGLSAVVQGRIPQIMDNLLAEKKIVPMLVVMPDTETDAAGLVPEDFIPTQRRKDFYPRNAEAADRELMQDILPLITQRYRVRQDAAGRALAGLSQGGYQALVSGMSHPEAFGWLASFSGVTTETVPNRAVSARLAQPQAVNRQLRNFTLAVGEEDKVTGADIAGLKQQLEQQGIHFDYDAYPQRGHEMAVWRPAWITFVQKLFR</sequence>
<proteinExistence type="predicted"/>
<dbReference type="EMBL" id="CP026377">
    <property type="protein sequence ID" value="AUX93461.1"/>
    <property type="molecule type" value="Genomic_DNA"/>
</dbReference>
<evidence type="ECO:0000313" key="4">
    <source>
        <dbReference type="Proteomes" id="UP000238365"/>
    </source>
</evidence>
<dbReference type="Pfam" id="PF00756">
    <property type="entry name" value="Esterase"/>
    <property type="match status" value="1"/>
</dbReference>
<keyword evidence="3" id="KW-0378">Hydrolase</keyword>
<dbReference type="InterPro" id="IPR014756">
    <property type="entry name" value="Ig_E-set"/>
</dbReference>
<protein>
    <submittedName>
        <fullName evidence="3">Glycoside hydrolase</fullName>
    </submittedName>
</protein>
<dbReference type="PANTHER" id="PTHR48098:SF1">
    <property type="entry name" value="DIACYLGLYCEROL ACYLTRANSFERASE_MYCOLYLTRANSFERASE AG85A"/>
    <property type="match status" value="1"/>
</dbReference>
<dbReference type="GO" id="GO:0016747">
    <property type="term" value="F:acyltransferase activity, transferring groups other than amino-acyl groups"/>
    <property type="evidence" value="ECO:0007669"/>
    <property type="project" value="TreeGrafter"/>
</dbReference>
<dbReference type="KEGG" id="pgz:C2E15_10475"/>
<keyword evidence="1" id="KW-0732">Signal</keyword>
<dbReference type="PANTHER" id="PTHR48098">
    <property type="entry name" value="ENTEROCHELIN ESTERASE-RELATED"/>
    <property type="match status" value="1"/>
</dbReference>
<keyword evidence="4" id="KW-1185">Reference proteome</keyword>
<organism evidence="3 4">
    <name type="scientific">Mixta gaviniae</name>
    <dbReference type="NCBI Taxonomy" id="665914"/>
    <lineage>
        <taxon>Bacteria</taxon>
        <taxon>Pseudomonadati</taxon>
        <taxon>Pseudomonadota</taxon>
        <taxon>Gammaproteobacteria</taxon>
        <taxon>Enterobacterales</taxon>
        <taxon>Erwiniaceae</taxon>
        <taxon>Mixta</taxon>
    </lineage>
</organism>
<feature type="signal peptide" evidence="1">
    <location>
        <begin position="1"/>
        <end position="19"/>
    </location>
</feature>
<dbReference type="GO" id="GO:0005975">
    <property type="term" value="P:carbohydrate metabolic process"/>
    <property type="evidence" value="ECO:0007669"/>
    <property type="project" value="InterPro"/>
</dbReference>
<dbReference type="RefSeq" id="WP_104957313.1">
    <property type="nucleotide sequence ID" value="NZ_CP026377.1"/>
</dbReference>
<dbReference type="Gene3D" id="2.60.40.10">
    <property type="entry name" value="Immunoglobulins"/>
    <property type="match status" value="1"/>
</dbReference>
<dbReference type="InterPro" id="IPR050583">
    <property type="entry name" value="Mycobacterial_A85_antigen"/>
</dbReference>
<dbReference type="InterPro" id="IPR004193">
    <property type="entry name" value="Glyco_hydro_13_N"/>
</dbReference>
<dbReference type="CDD" id="cd11294">
    <property type="entry name" value="E_set_Esterase_like_N"/>
    <property type="match status" value="1"/>
</dbReference>
<feature type="domain" description="Glycoside hydrolase family 13 N-terminal" evidence="2">
    <location>
        <begin position="50"/>
        <end position="106"/>
    </location>
</feature>
<dbReference type="GO" id="GO:0004553">
    <property type="term" value="F:hydrolase activity, hydrolyzing O-glycosyl compounds"/>
    <property type="evidence" value="ECO:0007669"/>
    <property type="project" value="InterPro"/>
</dbReference>
<dbReference type="Gene3D" id="3.40.50.1820">
    <property type="entry name" value="alpha/beta hydrolase"/>
    <property type="match status" value="1"/>
</dbReference>
<feature type="chain" id="PRO_5014739811" evidence="1">
    <location>
        <begin position="20"/>
        <end position="393"/>
    </location>
</feature>
<accession>A0A2L0IFT9</accession>
<reference evidence="3 4" key="1">
    <citation type="submission" date="2018-01" db="EMBL/GenBank/DDBJ databases">
        <title>Complete and assembled Genome of Pantoea gaviniae DSM22758T.</title>
        <authorList>
            <person name="Stevens M.J.A."/>
            <person name="Zurfluh K."/>
            <person name="Stephan R."/>
        </authorList>
    </citation>
    <scope>NUCLEOTIDE SEQUENCE [LARGE SCALE GENOMIC DNA]</scope>
    <source>
        <strain evidence="3 4">DSM 22758</strain>
    </source>
</reference>
<evidence type="ECO:0000313" key="3">
    <source>
        <dbReference type="EMBL" id="AUX93461.1"/>
    </source>
</evidence>
<dbReference type="Proteomes" id="UP000238365">
    <property type="component" value="Chromosome"/>
</dbReference>
<dbReference type="SUPFAM" id="SSF81296">
    <property type="entry name" value="E set domains"/>
    <property type="match status" value="1"/>
</dbReference>
<dbReference type="AlphaFoldDB" id="A0A2L0IFT9"/>
<dbReference type="Pfam" id="PF02922">
    <property type="entry name" value="CBM_48"/>
    <property type="match status" value="1"/>
</dbReference>